<dbReference type="Pfam" id="PF00534">
    <property type="entry name" value="Glycos_transf_1"/>
    <property type="match status" value="1"/>
</dbReference>
<dbReference type="Proteomes" id="UP000300879">
    <property type="component" value="Chromosome"/>
</dbReference>
<name>A0A4P8XKV0_9BACL</name>
<dbReference type="RefSeq" id="WP_138225990.1">
    <property type="nucleotide sequence ID" value="NZ_CP040396.1"/>
</dbReference>
<dbReference type="PANTHER" id="PTHR45947:SF14">
    <property type="entry name" value="SLL1723 PROTEIN"/>
    <property type="match status" value="1"/>
</dbReference>
<evidence type="ECO:0000259" key="2">
    <source>
        <dbReference type="Pfam" id="PF13439"/>
    </source>
</evidence>
<accession>A0A4P8XKV0</accession>
<dbReference type="GO" id="GO:0016757">
    <property type="term" value="F:glycosyltransferase activity"/>
    <property type="evidence" value="ECO:0007669"/>
    <property type="project" value="InterPro"/>
</dbReference>
<dbReference type="SUPFAM" id="SSF53756">
    <property type="entry name" value="UDP-Glycosyltransferase/glycogen phosphorylase"/>
    <property type="match status" value="1"/>
</dbReference>
<dbReference type="OrthoDB" id="73743at2"/>
<keyword evidence="4" id="KW-1185">Reference proteome</keyword>
<protein>
    <submittedName>
        <fullName evidence="3">Group 1 glycosyl transferase</fullName>
    </submittedName>
</protein>
<dbReference type="AlphaFoldDB" id="A0A4P8XKV0"/>
<feature type="domain" description="Glycosyl transferase family 1" evidence="1">
    <location>
        <begin position="192"/>
        <end position="354"/>
    </location>
</feature>
<dbReference type="InterPro" id="IPR050194">
    <property type="entry name" value="Glycosyltransferase_grp1"/>
</dbReference>
<sequence>MEARRSILIYRDHLLPPSETFIRAQAEGLVTYRPYYMGSRLVQGIEIEEEARFVVNRGGALGRFKEIGFKLTGLNWGLARELRKLQPQLIHAHFGTDAALALPLADQLRVPLISTFHGYDATTRDEYAKKSYYTHRNYLKKRSRLQQEGALFIAVSDFIRRKLMDQGYPAHKIVKHYTGIDPARFCPDPAIQRKPIVLFVGRLVEVKGCNYLLQAMKTVQEQLPHVQLVVIGDGPLRSELEQTAKQSLRDYQFLGLQSPAEIKRWMNQAQVFCAPSVSVESGAEEGLGTVFLEASAMGLPVASFATGGIPEAVKHGETGLLAPEKDIKALSENILSMLTNELQRKRFSEQGRQWVSEQFDLLRQNRKLEEIYQSVFL</sequence>
<dbReference type="InterPro" id="IPR028098">
    <property type="entry name" value="Glyco_trans_4-like_N"/>
</dbReference>
<evidence type="ECO:0000313" key="4">
    <source>
        <dbReference type="Proteomes" id="UP000300879"/>
    </source>
</evidence>
<reference evidence="3 4" key="1">
    <citation type="submission" date="2019-05" db="EMBL/GenBank/DDBJ databases">
        <authorList>
            <person name="Chen C."/>
        </authorList>
    </citation>
    <scope>NUCLEOTIDE SEQUENCE [LARGE SCALE GENOMIC DNA]</scope>
    <source>
        <strain evidence="3 4">HB172198</strain>
    </source>
</reference>
<dbReference type="InterPro" id="IPR001296">
    <property type="entry name" value="Glyco_trans_1"/>
</dbReference>
<dbReference type="EMBL" id="CP040396">
    <property type="protein sequence ID" value="QCT03058.1"/>
    <property type="molecule type" value="Genomic_DNA"/>
</dbReference>
<feature type="domain" description="Glycosyltransferase subfamily 4-like N-terminal" evidence="2">
    <location>
        <begin position="65"/>
        <end position="184"/>
    </location>
</feature>
<dbReference type="PANTHER" id="PTHR45947">
    <property type="entry name" value="SULFOQUINOVOSYL TRANSFERASE SQD2"/>
    <property type="match status" value="1"/>
</dbReference>
<evidence type="ECO:0000259" key="1">
    <source>
        <dbReference type="Pfam" id="PF00534"/>
    </source>
</evidence>
<gene>
    <name evidence="3" type="ORF">E6C60_2346</name>
</gene>
<proteinExistence type="predicted"/>
<dbReference type="KEGG" id="palo:E6C60_2346"/>
<keyword evidence="3" id="KW-0808">Transferase</keyword>
<dbReference type="Pfam" id="PF13439">
    <property type="entry name" value="Glyco_transf_4"/>
    <property type="match status" value="1"/>
</dbReference>
<organism evidence="3 4">
    <name type="scientific">Paenibacillus algicola</name>
    <dbReference type="NCBI Taxonomy" id="2565926"/>
    <lineage>
        <taxon>Bacteria</taxon>
        <taxon>Bacillati</taxon>
        <taxon>Bacillota</taxon>
        <taxon>Bacilli</taxon>
        <taxon>Bacillales</taxon>
        <taxon>Paenibacillaceae</taxon>
        <taxon>Paenibacillus</taxon>
    </lineage>
</organism>
<dbReference type="Gene3D" id="3.40.50.2000">
    <property type="entry name" value="Glycogen Phosphorylase B"/>
    <property type="match status" value="2"/>
</dbReference>
<evidence type="ECO:0000313" key="3">
    <source>
        <dbReference type="EMBL" id="QCT03058.1"/>
    </source>
</evidence>